<name>A0A373FGU0_COMTE</name>
<dbReference type="AlphaFoldDB" id="A0A373FGU0"/>
<sequence>MKTLWLVRHARPLIDTERCYGRLDVPADEAATRQAAQALHQALLPHRGDVNISHSALQRCEQLAYAIHGLEPDFTTKPDSRLLEMDFGHWEGQRWDEIGEAAISAWAQNLASHAPGDGESLAQMLQRVNAALQQARREPQGQQVWICHAGVARCVQWLLQHGDQLPQSADWTLPAPAYGQWLQLQIA</sequence>
<comment type="caution">
    <text evidence="1">The sequence shown here is derived from an EMBL/GenBank/DDBJ whole genome shotgun (WGS) entry which is preliminary data.</text>
</comment>
<dbReference type="InterPro" id="IPR013078">
    <property type="entry name" value="His_Pase_superF_clade-1"/>
</dbReference>
<proteinExistence type="predicted"/>
<keyword evidence="1" id="KW-0418">Kinase</keyword>
<dbReference type="GO" id="GO:0016301">
    <property type="term" value="F:kinase activity"/>
    <property type="evidence" value="ECO:0007669"/>
    <property type="project" value="UniProtKB-KW"/>
</dbReference>
<dbReference type="Gene3D" id="3.40.50.1240">
    <property type="entry name" value="Phosphoglycerate mutase-like"/>
    <property type="match status" value="1"/>
</dbReference>
<dbReference type="SMART" id="SM00855">
    <property type="entry name" value="PGAM"/>
    <property type="match status" value="1"/>
</dbReference>
<dbReference type="PANTHER" id="PTHR48100">
    <property type="entry name" value="BROAD-SPECIFICITY PHOSPHATASE YOR283W-RELATED"/>
    <property type="match status" value="1"/>
</dbReference>
<dbReference type="Pfam" id="PF00300">
    <property type="entry name" value="His_Phos_1"/>
    <property type="match status" value="1"/>
</dbReference>
<organism evidence="1 2">
    <name type="scientific">Comamonas testosteroni</name>
    <name type="common">Pseudomonas testosteroni</name>
    <dbReference type="NCBI Taxonomy" id="285"/>
    <lineage>
        <taxon>Bacteria</taxon>
        <taxon>Pseudomonadati</taxon>
        <taxon>Pseudomonadota</taxon>
        <taxon>Betaproteobacteria</taxon>
        <taxon>Burkholderiales</taxon>
        <taxon>Comamonadaceae</taxon>
        <taxon>Comamonas</taxon>
    </lineage>
</organism>
<evidence type="ECO:0000313" key="2">
    <source>
        <dbReference type="Proteomes" id="UP000261948"/>
    </source>
</evidence>
<reference evidence="1 2" key="1">
    <citation type="submission" date="2018-08" db="EMBL/GenBank/DDBJ databases">
        <title>Comamonas testosteroni strain SWCO2.</title>
        <authorList>
            <person name="Jiang N."/>
            <person name="Zhang X.Z."/>
        </authorList>
    </citation>
    <scope>NUCLEOTIDE SEQUENCE [LARGE SCALE GENOMIC DNA]</scope>
    <source>
        <strain evidence="1 2">SWCO2</strain>
    </source>
</reference>
<dbReference type="OrthoDB" id="5296884at2"/>
<evidence type="ECO:0000313" key="1">
    <source>
        <dbReference type="EMBL" id="RGE42712.1"/>
    </source>
</evidence>
<dbReference type="EMBL" id="QURR01000022">
    <property type="protein sequence ID" value="RGE42712.1"/>
    <property type="molecule type" value="Genomic_DNA"/>
</dbReference>
<dbReference type="SUPFAM" id="SSF53254">
    <property type="entry name" value="Phosphoglycerate mutase-like"/>
    <property type="match status" value="1"/>
</dbReference>
<protein>
    <submittedName>
        <fullName evidence="1">Phosphoglycerate kinase</fullName>
    </submittedName>
</protein>
<dbReference type="Proteomes" id="UP000261948">
    <property type="component" value="Unassembled WGS sequence"/>
</dbReference>
<accession>A0A373FGU0</accession>
<dbReference type="InterPro" id="IPR050275">
    <property type="entry name" value="PGM_Phosphatase"/>
</dbReference>
<dbReference type="InterPro" id="IPR029033">
    <property type="entry name" value="His_PPase_superfam"/>
</dbReference>
<dbReference type="PANTHER" id="PTHR48100:SF62">
    <property type="entry name" value="GLUCOSYL-3-PHOSPHOGLYCERATE PHOSPHATASE"/>
    <property type="match status" value="1"/>
</dbReference>
<dbReference type="GO" id="GO:0005737">
    <property type="term" value="C:cytoplasm"/>
    <property type="evidence" value="ECO:0007669"/>
    <property type="project" value="TreeGrafter"/>
</dbReference>
<dbReference type="GO" id="GO:0016791">
    <property type="term" value="F:phosphatase activity"/>
    <property type="evidence" value="ECO:0007669"/>
    <property type="project" value="TreeGrafter"/>
</dbReference>
<gene>
    <name evidence="1" type="ORF">DZC30_16505</name>
</gene>
<keyword evidence="1" id="KW-0808">Transferase</keyword>
<keyword evidence="2" id="KW-1185">Reference proteome</keyword>